<dbReference type="AlphaFoldDB" id="A0ABD5VHV2"/>
<feature type="domain" description="Pyrrolo-quinoline quinone repeat" evidence="1">
    <location>
        <begin position="299"/>
        <end position="390"/>
    </location>
</feature>
<dbReference type="InterPro" id="IPR002372">
    <property type="entry name" value="PQQ_rpt_dom"/>
</dbReference>
<proteinExistence type="predicted"/>
<name>A0ABD5VHV2_9EURY</name>
<dbReference type="Pfam" id="PF13360">
    <property type="entry name" value="PQQ_2"/>
    <property type="match status" value="2"/>
</dbReference>
<dbReference type="PANTHER" id="PTHR34512:SF30">
    <property type="entry name" value="OUTER MEMBRANE PROTEIN ASSEMBLY FACTOR BAMB"/>
    <property type="match status" value="1"/>
</dbReference>
<dbReference type="EMBL" id="JBHSXN010000001">
    <property type="protein sequence ID" value="MFC6952456.1"/>
    <property type="molecule type" value="Genomic_DNA"/>
</dbReference>
<dbReference type="InterPro" id="IPR015943">
    <property type="entry name" value="WD40/YVTN_repeat-like_dom_sf"/>
</dbReference>
<feature type="domain" description="Pyrrolo-quinoline quinone repeat" evidence="1">
    <location>
        <begin position="83"/>
        <end position="204"/>
    </location>
</feature>
<sequence length="416" mass="42949">MNDGVSRRDALAALGAVGVGTTAGCLGTLGVGDGVAVTSTTATTQFRGGLQRQGVYPDARVPTEAGPAWTLRGVNTGDHTAAKASPVALASGDLLVPGDSGSLWRVTPAGDVVWQTEVTNASRGIHGTPAVADGVAFIGAYDGVMTALDVESGDLAWRANLGDAIGSSPGYHDGVVYIAVEYADPSGAMFGLDASSGDVVWEDQRVTDHPHSTCAIDRDAGRLVVGSNDGYLYAWSYPDLEFVWKTPTEQPIKGPVATYDGSAFFGSWDRNAYRVALDDGSVEWTKRTGGLVMSGPSVDAATGTVYVGSKDETLYALDAASGDETWTFDADGAIIGCPTVTSEHVLVGAYDETLHVVSKADGEPTWGSSGVGRVTSTPLVHDRAVYFTDRASETYLADESGASGTSGGLYKVASAV</sequence>
<dbReference type="SMART" id="SM00564">
    <property type="entry name" value="PQQ"/>
    <property type="match status" value="6"/>
</dbReference>
<dbReference type="PROSITE" id="PS51318">
    <property type="entry name" value="TAT"/>
    <property type="match status" value="1"/>
</dbReference>
<reference evidence="2 3" key="1">
    <citation type="journal article" date="2019" name="Int. J. Syst. Evol. Microbiol.">
        <title>The Global Catalogue of Microorganisms (GCM) 10K type strain sequencing project: providing services to taxonomists for standard genome sequencing and annotation.</title>
        <authorList>
            <consortium name="The Broad Institute Genomics Platform"/>
            <consortium name="The Broad Institute Genome Sequencing Center for Infectious Disease"/>
            <person name="Wu L."/>
            <person name="Ma J."/>
        </authorList>
    </citation>
    <scope>NUCLEOTIDE SEQUENCE [LARGE SCALE GENOMIC DNA]</scope>
    <source>
        <strain evidence="2 3">GX26</strain>
    </source>
</reference>
<dbReference type="InterPro" id="IPR006311">
    <property type="entry name" value="TAT_signal"/>
</dbReference>
<dbReference type="InterPro" id="IPR011047">
    <property type="entry name" value="Quinoprotein_ADH-like_sf"/>
</dbReference>
<organism evidence="2 3">
    <name type="scientific">Halorubellus litoreus</name>
    <dbReference type="NCBI Taxonomy" id="755308"/>
    <lineage>
        <taxon>Archaea</taxon>
        <taxon>Methanobacteriati</taxon>
        <taxon>Methanobacteriota</taxon>
        <taxon>Stenosarchaea group</taxon>
        <taxon>Halobacteria</taxon>
        <taxon>Halobacteriales</taxon>
        <taxon>Halorubellaceae</taxon>
        <taxon>Halorubellus</taxon>
    </lineage>
</organism>
<evidence type="ECO:0000259" key="1">
    <source>
        <dbReference type="Pfam" id="PF13360"/>
    </source>
</evidence>
<evidence type="ECO:0000313" key="3">
    <source>
        <dbReference type="Proteomes" id="UP001596395"/>
    </source>
</evidence>
<keyword evidence="3" id="KW-1185">Reference proteome</keyword>
<dbReference type="SUPFAM" id="SSF50998">
    <property type="entry name" value="Quinoprotein alcohol dehydrogenase-like"/>
    <property type="match status" value="2"/>
</dbReference>
<dbReference type="Proteomes" id="UP001596395">
    <property type="component" value="Unassembled WGS sequence"/>
</dbReference>
<accession>A0ABD5VHV2</accession>
<comment type="caution">
    <text evidence="2">The sequence shown here is derived from an EMBL/GenBank/DDBJ whole genome shotgun (WGS) entry which is preliminary data.</text>
</comment>
<dbReference type="PROSITE" id="PS51257">
    <property type="entry name" value="PROKAR_LIPOPROTEIN"/>
    <property type="match status" value="1"/>
</dbReference>
<dbReference type="Gene3D" id="2.130.10.10">
    <property type="entry name" value="YVTN repeat-like/Quinoprotein amine dehydrogenase"/>
    <property type="match status" value="2"/>
</dbReference>
<dbReference type="PANTHER" id="PTHR34512">
    <property type="entry name" value="CELL SURFACE PROTEIN"/>
    <property type="match status" value="1"/>
</dbReference>
<dbReference type="InterPro" id="IPR018391">
    <property type="entry name" value="PQQ_b-propeller_rpt"/>
</dbReference>
<protein>
    <submittedName>
        <fullName evidence="2">PQQ-binding-like beta-propeller repeat protein</fullName>
    </submittedName>
</protein>
<evidence type="ECO:0000313" key="2">
    <source>
        <dbReference type="EMBL" id="MFC6952456.1"/>
    </source>
</evidence>
<dbReference type="RefSeq" id="WP_336349432.1">
    <property type="nucleotide sequence ID" value="NZ_JAZAQL010000001.1"/>
</dbReference>
<gene>
    <name evidence="2" type="ORF">ACFQGB_06235</name>
</gene>